<evidence type="ECO:0000313" key="3">
    <source>
        <dbReference type="Proteomes" id="UP000295313"/>
    </source>
</evidence>
<feature type="transmembrane region" description="Helical" evidence="1">
    <location>
        <begin position="51"/>
        <end position="78"/>
    </location>
</feature>
<reference evidence="2 3" key="1">
    <citation type="submission" date="2019-03" db="EMBL/GenBank/DDBJ databases">
        <title>Genomic Encyclopedia of Type Strains, Phase III (KMG-III): the genomes of soil and plant-associated and newly described type strains.</title>
        <authorList>
            <person name="Whitman W."/>
        </authorList>
    </citation>
    <scope>NUCLEOTIDE SEQUENCE [LARGE SCALE GENOMIC DNA]</scope>
    <source>
        <strain evidence="2 3">CGMCC 1.12802</strain>
    </source>
</reference>
<comment type="caution">
    <text evidence="2">The sequence shown here is derived from an EMBL/GenBank/DDBJ whole genome shotgun (WGS) entry which is preliminary data.</text>
</comment>
<keyword evidence="3" id="KW-1185">Reference proteome</keyword>
<keyword evidence="1" id="KW-0472">Membrane</keyword>
<organism evidence="2 3">
    <name type="scientific">Epilithonimonas xixisoli</name>
    <dbReference type="NCBI Taxonomy" id="1476462"/>
    <lineage>
        <taxon>Bacteria</taxon>
        <taxon>Pseudomonadati</taxon>
        <taxon>Bacteroidota</taxon>
        <taxon>Flavobacteriia</taxon>
        <taxon>Flavobacteriales</taxon>
        <taxon>Weeksellaceae</taxon>
        <taxon>Chryseobacterium group</taxon>
        <taxon>Epilithonimonas</taxon>
    </lineage>
</organism>
<name>A0A4V3H2Z9_9FLAO</name>
<keyword evidence="1" id="KW-0812">Transmembrane</keyword>
<evidence type="ECO:0000313" key="2">
    <source>
        <dbReference type="EMBL" id="TDX87061.1"/>
    </source>
</evidence>
<sequence>MQNFKTTELKNLKKLRAISIGFLLLVNFAIVGFFVYFFYDVYRSRDLKENFVAYIFPTVASIQLVLAIGFVPLILIILKRFSRVLKEIEDLNEEFTIHYQRYTNFIYKVFSVIPLYLISQKGLLIFRNFKTELLLPNSIKYIKIKNIKMGRFRRSLIDIYQNDGSKSRITYYTTYPREAEFFHDNIHLINDNVRVENQFN</sequence>
<dbReference type="EMBL" id="SOEO01000001">
    <property type="protein sequence ID" value="TDX87061.1"/>
    <property type="molecule type" value="Genomic_DNA"/>
</dbReference>
<keyword evidence="1" id="KW-1133">Transmembrane helix</keyword>
<dbReference type="Proteomes" id="UP000295313">
    <property type="component" value="Unassembled WGS sequence"/>
</dbReference>
<accession>A0A4V3H2Z9</accession>
<dbReference type="AlphaFoldDB" id="A0A4V3H2Z9"/>
<protein>
    <submittedName>
        <fullName evidence="2">Uncharacterized protein</fullName>
    </submittedName>
</protein>
<feature type="transmembrane region" description="Helical" evidence="1">
    <location>
        <begin position="20"/>
        <end position="39"/>
    </location>
</feature>
<evidence type="ECO:0000256" key="1">
    <source>
        <dbReference type="SAM" id="Phobius"/>
    </source>
</evidence>
<proteinExistence type="predicted"/>
<gene>
    <name evidence="2" type="ORF">B0I22_1231</name>
</gene>